<dbReference type="Proteomes" id="UP000280685">
    <property type="component" value="Chromosome 4"/>
</dbReference>
<accession>A0ABY6S8Q5</accession>
<proteinExistence type="predicted"/>
<keyword evidence="2" id="KW-1185">Reference proteome</keyword>
<evidence type="ECO:0000313" key="2">
    <source>
        <dbReference type="Proteomes" id="UP000280685"/>
    </source>
</evidence>
<organism evidence="1 2">
    <name type="scientific">Podospora comata</name>
    <dbReference type="NCBI Taxonomy" id="48703"/>
    <lineage>
        <taxon>Eukaryota</taxon>
        <taxon>Fungi</taxon>
        <taxon>Dikarya</taxon>
        <taxon>Ascomycota</taxon>
        <taxon>Pezizomycotina</taxon>
        <taxon>Sordariomycetes</taxon>
        <taxon>Sordariomycetidae</taxon>
        <taxon>Sordariales</taxon>
        <taxon>Podosporaceae</taxon>
        <taxon>Podospora</taxon>
    </lineage>
</organism>
<sequence length="28" mass="3150">MLRATAQVTICNQNDTVTVRYLELHTGT</sequence>
<protein>
    <submittedName>
        <fullName evidence="1">Uncharacterized protein</fullName>
    </submittedName>
</protein>
<gene>
    <name evidence="1" type="ORF">PODCO_400302</name>
</gene>
<dbReference type="EMBL" id="LR026967">
    <property type="protein sequence ID" value="VBB79362.1"/>
    <property type="molecule type" value="Genomic_DNA"/>
</dbReference>
<evidence type="ECO:0000313" key="1">
    <source>
        <dbReference type="EMBL" id="VBB79362.1"/>
    </source>
</evidence>
<name>A0ABY6S8Q5_PODCO</name>
<reference evidence="1" key="1">
    <citation type="submission" date="2018-02" db="EMBL/GenBank/DDBJ databases">
        <authorList>
            <person name="Silar P."/>
        </authorList>
    </citation>
    <scope>NUCLEOTIDE SEQUENCE [LARGE SCALE GENOMIC DNA]</scope>
    <source>
        <strain evidence="1">T</strain>
    </source>
</reference>